<evidence type="ECO:0000313" key="3">
    <source>
        <dbReference type="Proteomes" id="UP000077755"/>
    </source>
</evidence>
<evidence type="ECO:0000259" key="1">
    <source>
        <dbReference type="Pfam" id="PF03108"/>
    </source>
</evidence>
<proteinExistence type="predicted"/>
<dbReference type="Proteomes" id="UP000077755">
    <property type="component" value="Chromosome 6"/>
</dbReference>
<evidence type="ECO:0000313" key="2">
    <source>
        <dbReference type="EMBL" id="WOH03822.1"/>
    </source>
</evidence>
<feature type="domain" description="Transposase MuDR plant" evidence="1">
    <location>
        <begin position="27"/>
        <end position="80"/>
    </location>
</feature>
<dbReference type="AlphaFoldDB" id="A0AAF0XB49"/>
<accession>A0AAF0XB49</accession>
<dbReference type="EMBL" id="CP093348">
    <property type="protein sequence ID" value="WOH03822.1"/>
    <property type="molecule type" value="Genomic_DNA"/>
</dbReference>
<organism evidence="2 3">
    <name type="scientific">Daucus carota subsp. sativus</name>
    <name type="common">Carrot</name>
    <dbReference type="NCBI Taxonomy" id="79200"/>
    <lineage>
        <taxon>Eukaryota</taxon>
        <taxon>Viridiplantae</taxon>
        <taxon>Streptophyta</taxon>
        <taxon>Embryophyta</taxon>
        <taxon>Tracheophyta</taxon>
        <taxon>Spermatophyta</taxon>
        <taxon>Magnoliopsida</taxon>
        <taxon>eudicotyledons</taxon>
        <taxon>Gunneridae</taxon>
        <taxon>Pentapetalae</taxon>
        <taxon>asterids</taxon>
        <taxon>campanulids</taxon>
        <taxon>Apiales</taxon>
        <taxon>Apiaceae</taxon>
        <taxon>Apioideae</taxon>
        <taxon>Scandiceae</taxon>
        <taxon>Daucinae</taxon>
        <taxon>Daucus</taxon>
        <taxon>Daucus sect. Daucus</taxon>
    </lineage>
</organism>
<sequence>MVANSTDEEVKSYTVFNEKTDINDPTFALGMLFCTSNSLREAVQKHAIVKRKAIRQCRNFSKRIKYVCKGEGCKWKIHASPMHLRS</sequence>
<protein>
    <recommendedName>
        <fullName evidence="1">Transposase MuDR plant domain-containing protein</fullName>
    </recommendedName>
</protein>
<reference evidence="2" key="1">
    <citation type="journal article" date="2016" name="Nat. Genet.">
        <title>A high-quality carrot genome assembly provides new insights into carotenoid accumulation and asterid genome evolution.</title>
        <authorList>
            <person name="Iorizzo M."/>
            <person name="Ellison S."/>
            <person name="Senalik D."/>
            <person name="Zeng P."/>
            <person name="Satapoomin P."/>
            <person name="Huang J."/>
            <person name="Bowman M."/>
            <person name="Iovene M."/>
            <person name="Sanseverino W."/>
            <person name="Cavagnaro P."/>
            <person name="Yildiz M."/>
            <person name="Macko-Podgorni A."/>
            <person name="Moranska E."/>
            <person name="Grzebelus E."/>
            <person name="Grzebelus D."/>
            <person name="Ashrafi H."/>
            <person name="Zheng Z."/>
            <person name="Cheng S."/>
            <person name="Spooner D."/>
            <person name="Van Deynze A."/>
            <person name="Simon P."/>
        </authorList>
    </citation>
    <scope>NUCLEOTIDE SEQUENCE</scope>
    <source>
        <tissue evidence="2">Leaf</tissue>
    </source>
</reference>
<keyword evidence="3" id="KW-1185">Reference proteome</keyword>
<dbReference type="InterPro" id="IPR004332">
    <property type="entry name" value="Transposase_MuDR"/>
</dbReference>
<reference evidence="2" key="2">
    <citation type="submission" date="2022-03" db="EMBL/GenBank/DDBJ databases">
        <title>Draft title - Genomic analysis of global carrot germplasm unveils the trajectory of domestication and the origin of high carotenoid orange carrot.</title>
        <authorList>
            <person name="Iorizzo M."/>
            <person name="Ellison S."/>
            <person name="Senalik D."/>
            <person name="Macko-Podgorni A."/>
            <person name="Grzebelus D."/>
            <person name="Bostan H."/>
            <person name="Rolling W."/>
            <person name="Curaba J."/>
            <person name="Simon P."/>
        </authorList>
    </citation>
    <scope>NUCLEOTIDE SEQUENCE</scope>
    <source>
        <tissue evidence="2">Leaf</tissue>
    </source>
</reference>
<name>A0AAF0XB49_DAUCS</name>
<gene>
    <name evidence="2" type="ORF">DCAR_0623222</name>
</gene>
<dbReference type="Pfam" id="PF03108">
    <property type="entry name" value="DBD_Tnp_Mut"/>
    <property type="match status" value="1"/>
</dbReference>